<evidence type="ECO:0000313" key="2">
    <source>
        <dbReference type="EMBL" id="HJD53434.1"/>
    </source>
</evidence>
<dbReference type="AlphaFoldDB" id="A0A9D2UJ81"/>
<keyword evidence="1" id="KW-0812">Transmembrane</keyword>
<gene>
    <name evidence="2" type="ORF">IAA93_06910</name>
</gene>
<dbReference type="EMBL" id="DWUP01000161">
    <property type="protein sequence ID" value="HJD53434.1"/>
    <property type="molecule type" value="Genomic_DNA"/>
</dbReference>
<keyword evidence="1" id="KW-1133">Transmembrane helix</keyword>
<reference evidence="2" key="1">
    <citation type="journal article" date="2021" name="PeerJ">
        <title>Extensive microbial diversity within the chicken gut microbiome revealed by metagenomics and culture.</title>
        <authorList>
            <person name="Gilroy R."/>
            <person name="Ravi A."/>
            <person name="Getino M."/>
            <person name="Pursley I."/>
            <person name="Horton D.L."/>
            <person name="Alikhan N.F."/>
            <person name="Baker D."/>
            <person name="Gharbi K."/>
            <person name="Hall N."/>
            <person name="Watson M."/>
            <person name="Adriaenssens E.M."/>
            <person name="Foster-Nyarko E."/>
            <person name="Jarju S."/>
            <person name="Secka A."/>
            <person name="Antonio M."/>
            <person name="Oren A."/>
            <person name="Chaudhuri R.R."/>
            <person name="La Ragione R."/>
            <person name="Hildebrand F."/>
            <person name="Pallen M.J."/>
        </authorList>
    </citation>
    <scope>NUCLEOTIDE SEQUENCE</scope>
    <source>
        <strain evidence="2">MalCec1-1739</strain>
    </source>
</reference>
<name>A0A9D2UJ81_9BACT</name>
<dbReference type="SUPFAM" id="SSF48452">
    <property type="entry name" value="TPR-like"/>
    <property type="match status" value="1"/>
</dbReference>
<dbReference type="Gene3D" id="1.25.40.10">
    <property type="entry name" value="Tetratricopeptide repeat domain"/>
    <property type="match status" value="1"/>
</dbReference>
<feature type="transmembrane region" description="Helical" evidence="1">
    <location>
        <begin position="31"/>
        <end position="49"/>
    </location>
</feature>
<organism evidence="2 3">
    <name type="scientific">Candidatus Avibacteroides avistercoris</name>
    <dbReference type="NCBI Taxonomy" id="2840690"/>
    <lineage>
        <taxon>Bacteria</taxon>
        <taxon>Pseudomonadati</taxon>
        <taxon>Bacteroidota</taxon>
        <taxon>Bacteroidia</taxon>
        <taxon>Bacteroidales</taxon>
        <taxon>Bacteroidaceae</taxon>
        <taxon>Bacteroidaceae incertae sedis</taxon>
        <taxon>Candidatus Avibacteroides</taxon>
    </lineage>
</organism>
<dbReference type="Proteomes" id="UP000787625">
    <property type="component" value="Unassembled WGS sequence"/>
</dbReference>
<dbReference type="InterPro" id="IPR011990">
    <property type="entry name" value="TPR-like_helical_dom_sf"/>
</dbReference>
<evidence type="ECO:0000313" key="3">
    <source>
        <dbReference type="Proteomes" id="UP000787625"/>
    </source>
</evidence>
<proteinExistence type="predicted"/>
<evidence type="ECO:0008006" key="4">
    <source>
        <dbReference type="Google" id="ProtNLM"/>
    </source>
</evidence>
<accession>A0A9D2UJ81</accession>
<reference evidence="2" key="2">
    <citation type="submission" date="2021-04" db="EMBL/GenBank/DDBJ databases">
        <authorList>
            <person name="Gilroy R."/>
        </authorList>
    </citation>
    <scope>NUCLEOTIDE SEQUENCE</scope>
    <source>
        <strain evidence="2">MalCec1-1739</strain>
    </source>
</reference>
<comment type="caution">
    <text evidence="2">The sequence shown here is derived from an EMBL/GenBank/DDBJ whole genome shotgun (WGS) entry which is preliminary data.</text>
</comment>
<sequence>MATQKKNNSQSLNAEEMLSRSETFIEKNKKAIIGVIAAVVLVIVAVVLYKNYYSGPREERAAVALYPAQEYFAAGDYEKAFYGDSTTYFGLAKVIGEYDGTKAANLAQAYAGLSLAHLGKFEEAVGYLEAYDGSDTYFASATRAALGNCRINLGDIEAGAKLLVDAAHKADAQSLSPVWLRQAGVAYEKLGQKDKALQCYTEIKDKYAGNPMVARDIDKYIEKVSE</sequence>
<protein>
    <recommendedName>
        <fullName evidence="4">Tetratricopeptide repeat protein</fullName>
    </recommendedName>
</protein>
<keyword evidence="1" id="KW-0472">Membrane</keyword>
<evidence type="ECO:0000256" key="1">
    <source>
        <dbReference type="SAM" id="Phobius"/>
    </source>
</evidence>